<sequence length="189" mass="20941">MVGKSWRTLATEFNQPDHETQAIRKFFKSLINKKMSILREECGSEYEQVYHTDDTLYSYAGKYVSDAAPILELLPLLFRDDLARLVHAQYEGAPMNSIAAGFNECFRSKYQGNKDRRTVHVGVGTGGWPRKNKAKPLSDITDYGEASSSTQEGSKSEVSVPAVSVAEASAPEASVTASSVPVRQSFRPW</sequence>
<organism evidence="2 3">
    <name type="scientific">Discina gigas</name>
    <dbReference type="NCBI Taxonomy" id="1032678"/>
    <lineage>
        <taxon>Eukaryota</taxon>
        <taxon>Fungi</taxon>
        <taxon>Dikarya</taxon>
        <taxon>Ascomycota</taxon>
        <taxon>Pezizomycotina</taxon>
        <taxon>Pezizomycetes</taxon>
        <taxon>Pezizales</taxon>
        <taxon>Discinaceae</taxon>
        <taxon>Discina</taxon>
    </lineage>
</organism>
<name>A0ABR3G987_9PEZI</name>
<dbReference type="Proteomes" id="UP001447188">
    <property type="component" value="Unassembled WGS sequence"/>
</dbReference>
<comment type="caution">
    <text evidence="2">The sequence shown here is derived from an EMBL/GenBank/DDBJ whole genome shotgun (WGS) entry which is preliminary data.</text>
</comment>
<evidence type="ECO:0000256" key="1">
    <source>
        <dbReference type="SAM" id="MobiDB-lite"/>
    </source>
</evidence>
<gene>
    <name evidence="2" type="ORF">Q9L58_008686</name>
</gene>
<feature type="region of interest" description="Disordered" evidence="1">
    <location>
        <begin position="121"/>
        <end position="189"/>
    </location>
</feature>
<proteinExistence type="predicted"/>
<keyword evidence="3" id="KW-1185">Reference proteome</keyword>
<protein>
    <submittedName>
        <fullName evidence="2">Uncharacterized protein</fullName>
    </submittedName>
</protein>
<evidence type="ECO:0000313" key="2">
    <source>
        <dbReference type="EMBL" id="KAL0632433.1"/>
    </source>
</evidence>
<evidence type="ECO:0000313" key="3">
    <source>
        <dbReference type="Proteomes" id="UP001447188"/>
    </source>
</evidence>
<dbReference type="EMBL" id="JBBBZM010000169">
    <property type="protein sequence ID" value="KAL0632433.1"/>
    <property type="molecule type" value="Genomic_DNA"/>
</dbReference>
<reference evidence="2 3" key="1">
    <citation type="submission" date="2024-02" db="EMBL/GenBank/DDBJ databases">
        <title>Discinaceae phylogenomics.</title>
        <authorList>
            <person name="Dirks A.C."/>
            <person name="James T.Y."/>
        </authorList>
    </citation>
    <scope>NUCLEOTIDE SEQUENCE [LARGE SCALE GENOMIC DNA]</scope>
    <source>
        <strain evidence="2 3">ACD0624</strain>
    </source>
</reference>
<feature type="compositionally biased region" description="Low complexity" evidence="1">
    <location>
        <begin position="156"/>
        <end position="182"/>
    </location>
</feature>
<accession>A0ABR3G987</accession>